<organism evidence="7 8">
    <name type="scientific">Anaeromyxobacter paludicola</name>
    <dbReference type="NCBI Taxonomy" id="2918171"/>
    <lineage>
        <taxon>Bacteria</taxon>
        <taxon>Pseudomonadati</taxon>
        <taxon>Myxococcota</taxon>
        <taxon>Myxococcia</taxon>
        <taxon>Myxococcales</taxon>
        <taxon>Cystobacterineae</taxon>
        <taxon>Anaeromyxobacteraceae</taxon>
        <taxon>Anaeromyxobacter</taxon>
    </lineage>
</organism>
<feature type="active site" description="Proton acceptor" evidence="6">
    <location>
        <position position="61"/>
    </location>
</feature>
<dbReference type="PANTHER" id="PTHR20275">
    <property type="entry name" value="NAD KINASE"/>
    <property type="match status" value="1"/>
</dbReference>
<dbReference type="Pfam" id="PF01513">
    <property type="entry name" value="NAD_kinase"/>
    <property type="match status" value="1"/>
</dbReference>
<keyword evidence="1 6" id="KW-0808">Transferase</keyword>
<keyword evidence="2 6" id="KW-0418">Kinase</keyword>
<evidence type="ECO:0000256" key="3">
    <source>
        <dbReference type="ARBA" id="ARBA00022857"/>
    </source>
</evidence>
<keyword evidence="6" id="KW-0963">Cytoplasm</keyword>
<gene>
    <name evidence="6 7" type="primary">nadK</name>
    <name evidence="7" type="ORF">AMPC_18920</name>
</gene>
<dbReference type="HAMAP" id="MF_00361">
    <property type="entry name" value="NAD_kinase"/>
    <property type="match status" value="1"/>
</dbReference>
<sequence>MDGFPCPIPQRIGIVHKVSSAEAAETAVYVAQFLRAKGVEVITDEAETARSADLVVVLGGDGTLIHAASLVNGRQVPILGINMGSLGFMTEVPQSEMYPMLDAVLAGQAQVSERMKLRVHLHRGGAGNARELDTEVMNDVVIAKGALARMVEFDTSYGAHYVTTYKADGIIVATPTGSTAYALAANGPLVYPSMQGVVIAPICPHTLTQRPLVVPDDESINIVLVSDSGEVYLTLDGQRGVPLERGDRVQVKSSSHRVRLVRNPNIDYFGILRAKLRWGER</sequence>
<proteinExistence type="inferred from homology"/>
<feature type="binding site" evidence="6">
    <location>
        <position position="166"/>
    </location>
    <ligand>
        <name>NAD(+)</name>
        <dbReference type="ChEBI" id="CHEBI:57540"/>
    </ligand>
</feature>
<reference evidence="8" key="1">
    <citation type="journal article" date="2022" name="Int. J. Syst. Evol. Microbiol.">
        <title>Anaeromyxobacter oryzae sp. nov., Anaeromyxobacter diazotrophicus sp. nov. and Anaeromyxobacter paludicola sp. nov., isolated from paddy soils.</title>
        <authorList>
            <person name="Itoh H."/>
            <person name="Xu Z."/>
            <person name="Mise K."/>
            <person name="Masuda Y."/>
            <person name="Ushijima N."/>
            <person name="Hayakawa C."/>
            <person name="Shiratori Y."/>
            <person name="Senoo K."/>
        </authorList>
    </citation>
    <scope>NUCLEOTIDE SEQUENCE [LARGE SCALE GENOMIC DNA]</scope>
    <source>
        <strain evidence="8">Red630</strain>
    </source>
</reference>
<keyword evidence="3 6" id="KW-0521">NADP</keyword>
<dbReference type="InterPro" id="IPR016064">
    <property type="entry name" value="NAD/diacylglycerol_kinase_sf"/>
</dbReference>
<keyword evidence="8" id="KW-1185">Reference proteome</keyword>
<comment type="function">
    <text evidence="6">Involved in the regulation of the intracellular balance of NAD and NADP, and is a key enzyme in the biosynthesis of NADP. Catalyzes specifically the phosphorylation on 2'-hydroxyl of the adenosine moiety of NAD to yield NADP.</text>
</comment>
<dbReference type="Gene3D" id="3.40.50.10330">
    <property type="entry name" value="Probable inorganic polyphosphate/atp-NAD kinase, domain 1"/>
    <property type="match status" value="1"/>
</dbReference>
<feature type="binding site" evidence="6">
    <location>
        <begin position="138"/>
        <end position="139"/>
    </location>
    <ligand>
        <name>NAD(+)</name>
        <dbReference type="ChEBI" id="CHEBI:57540"/>
    </ligand>
</feature>
<dbReference type="PANTHER" id="PTHR20275:SF0">
    <property type="entry name" value="NAD KINASE"/>
    <property type="match status" value="1"/>
</dbReference>
<dbReference type="Gene3D" id="2.60.200.30">
    <property type="entry name" value="Probable inorganic polyphosphate/atp-NAD kinase, domain 2"/>
    <property type="match status" value="1"/>
</dbReference>
<evidence type="ECO:0000256" key="6">
    <source>
        <dbReference type="HAMAP-Rule" id="MF_00361"/>
    </source>
</evidence>
<dbReference type="Pfam" id="PF20143">
    <property type="entry name" value="NAD_kinase_C"/>
    <property type="match status" value="1"/>
</dbReference>
<evidence type="ECO:0000256" key="4">
    <source>
        <dbReference type="ARBA" id="ARBA00023027"/>
    </source>
</evidence>
<keyword evidence="6" id="KW-0547">Nucleotide-binding</keyword>
<feature type="binding site" evidence="6">
    <location>
        <position position="238"/>
    </location>
    <ligand>
        <name>NAD(+)</name>
        <dbReference type="ChEBI" id="CHEBI:57540"/>
    </ligand>
</feature>
<evidence type="ECO:0000313" key="8">
    <source>
        <dbReference type="Proteomes" id="UP001162734"/>
    </source>
</evidence>
<keyword evidence="4 6" id="KW-0520">NAD</keyword>
<keyword evidence="6" id="KW-0067">ATP-binding</keyword>
<feature type="binding site" evidence="6">
    <location>
        <begin position="61"/>
        <end position="62"/>
    </location>
    <ligand>
        <name>NAD(+)</name>
        <dbReference type="ChEBI" id="CHEBI:57540"/>
    </ligand>
</feature>
<comment type="cofactor">
    <cofactor evidence="6">
        <name>a divalent metal cation</name>
        <dbReference type="ChEBI" id="CHEBI:60240"/>
    </cofactor>
</comment>
<dbReference type="SUPFAM" id="SSF111331">
    <property type="entry name" value="NAD kinase/diacylglycerol kinase-like"/>
    <property type="match status" value="1"/>
</dbReference>
<feature type="binding site" evidence="6">
    <location>
        <position position="149"/>
    </location>
    <ligand>
        <name>NAD(+)</name>
        <dbReference type="ChEBI" id="CHEBI:57540"/>
    </ligand>
</feature>
<dbReference type="InterPro" id="IPR002504">
    <property type="entry name" value="NADK"/>
</dbReference>
<dbReference type="RefSeq" id="WP_248346001.1">
    <property type="nucleotide sequence ID" value="NZ_AP025592.1"/>
</dbReference>
<dbReference type="EMBL" id="AP025592">
    <property type="protein sequence ID" value="BDG08779.1"/>
    <property type="molecule type" value="Genomic_DNA"/>
</dbReference>
<name>A0ABM7XAA7_9BACT</name>
<dbReference type="GO" id="GO:0016301">
    <property type="term" value="F:kinase activity"/>
    <property type="evidence" value="ECO:0007669"/>
    <property type="project" value="UniProtKB-KW"/>
</dbReference>
<comment type="subcellular location">
    <subcellularLocation>
        <location evidence="6">Cytoplasm</location>
    </subcellularLocation>
</comment>
<evidence type="ECO:0000313" key="7">
    <source>
        <dbReference type="EMBL" id="BDG08779.1"/>
    </source>
</evidence>
<protein>
    <recommendedName>
        <fullName evidence="6">NAD kinase</fullName>
        <ecNumber evidence="6">2.7.1.23</ecNumber>
    </recommendedName>
    <alternativeName>
        <fullName evidence="6">ATP-dependent NAD kinase</fullName>
    </alternativeName>
</protein>
<evidence type="ECO:0000256" key="1">
    <source>
        <dbReference type="ARBA" id="ARBA00022679"/>
    </source>
</evidence>
<feature type="binding site" evidence="6">
    <location>
        <position position="168"/>
    </location>
    <ligand>
        <name>NAD(+)</name>
        <dbReference type="ChEBI" id="CHEBI:57540"/>
    </ligand>
</feature>
<dbReference type="EC" id="2.7.1.23" evidence="6"/>
<comment type="similarity">
    <text evidence="6">Belongs to the NAD kinase family.</text>
</comment>
<accession>A0ABM7XAA7</accession>
<comment type="caution">
    <text evidence="6">Lacks conserved residue(s) required for the propagation of feature annotation.</text>
</comment>
<evidence type="ECO:0000256" key="2">
    <source>
        <dbReference type="ARBA" id="ARBA00022777"/>
    </source>
</evidence>
<dbReference type="InterPro" id="IPR017437">
    <property type="entry name" value="ATP-NAD_kinase_PpnK-typ_C"/>
</dbReference>
<dbReference type="InterPro" id="IPR017438">
    <property type="entry name" value="ATP-NAD_kinase_N"/>
</dbReference>
<comment type="catalytic activity">
    <reaction evidence="5 6">
        <text>NAD(+) + ATP = ADP + NADP(+) + H(+)</text>
        <dbReference type="Rhea" id="RHEA:18629"/>
        <dbReference type="ChEBI" id="CHEBI:15378"/>
        <dbReference type="ChEBI" id="CHEBI:30616"/>
        <dbReference type="ChEBI" id="CHEBI:57540"/>
        <dbReference type="ChEBI" id="CHEBI:58349"/>
        <dbReference type="ChEBI" id="CHEBI:456216"/>
        <dbReference type="EC" id="2.7.1.23"/>
    </reaction>
</comment>
<evidence type="ECO:0000256" key="5">
    <source>
        <dbReference type="ARBA" id="ARBA00047925"/>
    </source>
</evidence>
<dbReference type="Proteomes" id="UP001162734">
    <property type="component" value="Chromosome"/>
</dbReference>
<feature type="binding site" evidence="6">
    <location>
        <position position="66"/>
    </location>
    <ligand>
        <name>NAD(+)</name>
        <dbReference type="ChEBI" id="CHEBI:57540"/>
    </ligand>
</feature>